<dbReference type="EMBL" id="JAOB01000042">
    <property type="protein sequence ID" value="EUA42469.1"/>
    <property type="molecule type" value="Genomic_DNA"/>
</dbReference>
<comment type="caution">
    <text evidence="3">The sequence shown here is derived from an EMBL/GenBank/DDBJ whole genome shotgun (WGS) entry which is preliminary data.</text>
</comment>
<sequence>MASRHRGGISAVAAAAANSGVVRGILAARVPPRGRLADGWFPMVGPGPQLDKALGCCVRPPSRRAGTRWPSRWKAESPGGQPRKTSRRRAPLDRRWRNPCVDQHHGRGLELSRRSSRRAGHRRRRYEDTVDISDAAGPWWPQTLDSTSRRRHNQRAHRFGQKRILRSRRSCRLKPPIIPSAFEVTLTRAVTLAVAGQMDSCHPPLHCADLAAYRCRGRRCDRILRNPDNRKIPASVVRFQCRCNAVAVACRVLCPHGAGHRQIPSVQPAAEAGLPADLEIDYPERLSRGLVLVKWWLLALPQYVILLAFFTPGWRFVRVEPNEWMGYLLPSLASILLLFAVVALLFTGRYPTGLYDFILGINRWAIRVRTYSGLLRDEYPPFRLDLGPRELQHAGVPKST</sequence>
<keyword evidence="2" id="KW-0812">Transmembrane</keyword>
<keyword evidence="2" id="KW-0472">Membrane</keyword>
<evidence type="ECO:0008006" key="4">
    <source>
        <dbReference type="Google" id="ProtNLM"/>
    </source>
</evidence>
<feature type="compositionally biased region" description="Basic and acidic residues" evidence="1">
    <location>
        <begin position="90"/>
        <end position="113"/>
    </location>
</feature>
<proteinExistence type="predicted"/>
<feature type="transmembrane region" description="Helical" evidence="2">
    <location>
        <begin position="295"/>
        <end position="317"/>
    </location>
</feature>
<evidence type="ECO:0000256" key="2">
    <source>
        <dbReference type="SAM" id="Phobius"/>
    </source>
</evidence>
<feature type="transmembrane region" description="Helical" evidence="2">
    <location>
        <begin position="324"/>
        <end position="346"/>
    </location>
</feature>
<protein>
    <recommendedName>
        <fullName evidence="4">DUF4389 domain-containing protein</fullName>
    </recommendedName>
</protein>
<feature type="compositionally biased region" description="Basic residues" evidence="1">
    <location>
        <begin position="114"/>
        <end position="124"/>
    </location>
</feature>
<evidence type="ECO:0000256" key="1">
    <source>
        <dbReference type="SAM" id="MobiDB-lite"/>
    </source>
</evidence>
<accession>X8BF27</accession>
<evidence type="ECO:0000313" key="3">
    <source>
        <dbReference type="EMBL" id="EUA42469.1"/>
    </source>
</evidence>
<organism evidence="3">
    <name type="scientific">Mycobacterium xenopi 4042</name>
    <dbReference type="NCBI Taxonomy" id="1299334"/>
    <lineage>
        <taxon>Bacteria</taxon>
        <taxon>Bacillati</taxon>
        <taxon>Actinomycetota</taxon>
        <taxon>Actinomycetes</taxon>
        <taxon>Mycobacteriales</taxon>
        <taxon>Mycobacteriaceae</taxon>
        <taxon>Mycobacterium</taxon>
    </lineage>
</organism>
<keyword evidence="2" id="KW-1133">Transmembrane helix</keyword>
<gene>
    <name evidence="3" type="ORF">I553_6329</name>
</gene>
<feature type="region of interest" description="Disordered" evidence="1">
    <location>
        <begin position="61"/>
        <end position="127"/>
    </location>
</feature>
<dbReference type="Pfam" id="PF14333">
    <property type="entry name" value="DUF4389"/>
    <property type="match status" value="1"/>
</dbReference>
<reference evidence="3" key="1">
    <citation type="submission" date="2014-01" db="EMBL/GenBank/DDBJ databases">
        <authorList>
            <person name="Brown-Elliot B."/>
            <person name="Wallace R."/>
            <person name="Lenaerts A."/>
            <person name="Ordway D."/>
            <person name="DeGroote M.A."/>
            <person name="Parker T."/>
            <person name="Sizemore C."/>
            <person name="Tallon L.J."/>
            <person name="Sadzewicz L.K."/>
            <person name="Sengamalay N."/>
            <person name="Fraser C.M."/>
            <person name="Hine E."/>
            <person name="Shefchek K.A."/>
            <person name="Das S.P."/>
            <person name="Tettelin H."/>
        </authorList>
    </citation>
    <scope>NUCLEOTIDE SEQUENCE [LARGE SCALE GENOMIC DNA]</scope>
    <source>
        <strain evidence="3">4042</strain>
    </source>
</reference>
<name>X8BF27_MYCXE</name>
<dbReference type="InterPro" id="IPR025498">
    <property type="entry name" value="DUF4389"/>
</dbReference>
<dbReference type="PATRIC" id="fig|1299334.3.peg.4492"/>
<dbReference type="AlphaFoldDB" id="X8BF27"/>